<evidence type="ECO:0000313" key="5">
    <source>
        <dbReference type="Proteomes" id="UP000265955"/>
    </source>
</evidence>
<dbReference type="Proteomes" id="UP000265955">
    <property type="component" value="Unassembled WGS sequence"/>
</dbReference>
<feature type="chain" id="PRO_5017316298" evidence="2">
    <location>
        <begin position="25"/>
        <end position="168"/>
    </location>
</feature>
<dbReference type="Pfam" id="PF13511">
    <property type="entry name" value="DUF4124"/>
    <property type="match status" value="1"/>
</dbReference>
<dbReference type="AlphaFoldDB" id="A0A3A3FLU9"/>
<evidence type="ECO:0000259" key="3">
    <source>
        <dbReference type="Pfam" id="PF13511"/>
    </source>
</evidence>
<dbReference type="OrthoDB" id="9181422at2"/>
<reference evidence="5" key="1">
    <citation type="submission" date="2018-09" db="EMBL/GenBank/DDBJ databases">
        <authorList>
            <person name="Zhu H."/>
        </authorList>
    </citation>
    <scope>NUCLEOTIDE SEQUENCE [LARGE SCALE GENOMIC DNA]</scope>
    <source>
        <strain evidence="5">K1R23-30</strain>
    </source>
</reference>
<evidence type="ECO:0000256" key="2">
    <source>
        <dbReference type="SAM" id="SignalP"/>
    </source>
</evidence>
<name>A0A3A3FLU9_9BURK</name>
<dbReference type="InterPro" id="IPR025392">
    <property type="entry name" value="DUF4124"/>
</dbReference>
<feature type="domain" description="DUF4124" evidence="3">
    <location>
        <begin position="13"/>
        <end position="74"/>
    </location>
</feature>
<evidence type="ECO:0000313" key="4">
    <source>
        <dbReference type="EMBL" id="RJF96287.1"/>
    </source>
</evidence>
<feature type="region of interest" description="Disordered" evidence="1">
    <location>
        <begin position="36"/>
        <end position="152"/>
    </location>
</feature>
<accession>A0A3A3FLU9</accession>
<keyword evidence="5" id="KW-1185">Reference proteome</keyword>
<gene>
    <name evidence="4" type="ORF">D3871_18550</name>
</gene>
<feature type="signal peptide" evidence="2">
    <location>
        <begin position="1"/>
        <end position="24"/>
    </location>
</feature>
<organism evidence="4 5">
    <name type="scientific">Noviherbaspirillum saxi</name>
    <dbReference type="NCBI Taxonomy" id="2320863"/>
    <lineage>
        <taxon>Bacteria</taxon>
        <taxon>Pseudomonadati</taxon>
        <taxon>Pseudomonadota</taxon>
        <taxon>Betaproteobacteria</taxon>
        <taxon>Burkholderiales</taxon>
        <taxon>Oxalobacteraceae</taxon>
        <taxon>Noviherbaspirillum</taxon>
    </lineage>
</organism>
<protein>
    <submittedName>
        <fullName evidence="4">DUF4124 domain-containing protein</fullName>
    </submittedName>
</protein>
<evidence type="ECO:0000256" key="1">
    <source>
        <dbReference type="SAM" id="MobiDB-lite"/>
    </source>
</evidence>
<feature type="compositionally biased region" description="Low complexity" evidence="1">
    <location>
        <begin position="63"/>
        <end position="74"/>
    </location>
</feature>
<comment type="caution">
    <text evidence="4">The sequence shown here is derived from an EMBL/GenBank/DDBJ whole genome shotgun (WGS) entry which is preliminary data.</text>
</comment>
<sequence length="168" mass="18735">MSTLFRKVVIVTLLSMGIAGAAQAQYVWLDEKGTKQFSDLPPPVSVPPSRILKQPRGARSLEPVATAPSASASPGNETAAPMTTAEKNAEFRKRQNERAEKEKKASEEAKLASEKMKQCERAREYHRSLESGERISRKDKDGERSYLTDEQRANEIRDAQRVLSECKS</sequence>
<proteinExistence type="predicted"/>
<dbReference type="EMBL" id="QYUO01000002">
    <property type="protein sequence ID" value="RJF96287.1"/>
    <property type="molecule type" value="Genomic_DNA"/>
</dbReference>
<feature type="compositionally biased region" description="Basic and acidic residues" evidence="1">
    <location>
        <begin position="87"/>
        <end position="152"/>
    </location>
</feature>
<keyword evidence="2" id="KW-0732">Signal</keyword>